<evidence type="ECO:0000313" key="2">
    <source>
        <dbReference type="EMBL" id="KAF3579818.1"/>
    </source>
</evidence>
<dbReference type="Proteomes" id="UP000266723">
    <property type="component" value="Unassembled WGS sequence"/>
</dbReference>
<name>A0A8S9L8Z8_BRACR</name>
<accession>A0A8S9L8Z8</accession>
<reference evidence="1" key="1">
    <citation type="submission" date="2019-12" db="EMBL/GenBank/DDBJ databases">
        <title>Genome sequencing and annotation of Brassica cretica.</title>
        <authorList>
            <person name="Studholme D.J."/>
            <person name="Sarris P.F."/>
        </authorList>
    </citation>
    <scope>NUCLEOTIDE SEQUENCE</scope>
    <source>
        <strain evidence="1">PFS-102/07</strain>
        <tissue evidence="1">Leaf</tissue>
    </source>
</reference>
<reference evidence="2 3" key="3">
    <citation type="journal article" date="2020" name="BMC Genomics">
        <title>Intraspecific diversification of the crop wild relative Brassica cretica Lam. using demographic model selection.</title>
        <authorList>
            <person name="Kioukis A."/>
            <person name="Michalopoulou V.A."/>
            <person name="Briers L."/>
            <person name="Pirintsos S."/>
            <person name="Studholme D.J."/>
            <person name="Pavlidis P."/>
            <person name="Sarris P.F."/>
        </authorList>
    </citation>
    <scope>NUCLEOTIDE SEQUENCE [LARGE SCALE GENOMIC DNA]</scope>
    <source>
        <strain evidence="3">cv. PFS-1207/04</strain>
        <strain evidence="2">PFS-1207/04</strain>
    </source>
</reference>
<dbReference type="AlphaFoldDB" id="A0A8S9L8Z8"/>
<keyword evidence="3" id="KW-1185">Reference proteome</keyword>
<evidence type="ECO:0000313" key="3">
    <source>
        <dbReference type="Proteomes" id="UP000266723"/>
    </source>
</evidence>
<gene>
    <name evidence="2" type="ORF">DY000_02032760</name>
    <name evidence="1" type="ORF">F2Q70_00026864</name>
</gene>
<protein>
    <submittedName>
        <fullName evidence="1">Uncharacterized protein</fullName>
    </submittedName>
</protein>
<dbReference type="EMBL" id="QGKY02000094">
    <property type="protein sequence ID" value="KAF2601906.1"/>
    <property type="molecule type" value="Genomic_DNA"/>
</dbReference>
<dbReference type="EMBL" id="QGKV02000649">
    <property type="protein sequence ID" value="KAF3579818.1"/>
    <property type="molecule type" value="Genomic_DNA"/>
</dbReference>
<sequence>MESATCSTGWSETFSYIKIDDESINGACTLINYKGKLREFSLQIPGKALTRVEIQGFQEVKRLRPRVYTFQDYAEDVKLMKSRG</sequence>
<organism evidence="1">
    <name type="scientific">Brassica cretica</name>
    <name type="common">Mustard</name>
    <dbReference type="NCBI Taxonomy" id="69181"/>
    <lineage>
        <taxon>Eukaryota</taxon>
        <taxon>Viridiplantae</taxon>
        <taxon>Streptophyta</taxon>
        <taxon>Embryophyta</taxon>
        <taxon>Tracheophyta</taxon>
        <taxon>Spermatophyta</taxon>
        <taxon>Magnoliopsida</taxon>
        <taxon>eudicotyledons</taxon>
        <taxon>Gunneridae</taxon>
        <taxon>Pentapetalae</taxon>
        <taxon>rosids</taxon>
        <taxon>malvids</taxon>
        <taxon>Brassicales</taxon>
        <taxon>Brassicaceae</taxon>
        <taxon>Brassiceae</taxon>
        <taxon>Brassica</taxon>
    </lineage>
</organism>
<reference evidence="2" key="2">
    <citation type="submission" date="2019-12" db="EMBL/GenBank/DDBJ databases">
        <authorList>
            <person name="Studholme D.J."/>
            <person name="Sarris P."/>
        </authorList>
    </citation>
    <scope>NUCLEOTIDE SEQUENCE</scope>
    <source>
        <strain evidence="2">PFS-1207/04</strain>
        <tissue evidence="2">Leaf</tissue>
    </source>
</reference>
<proteinExistence type="predicted"/>
<comment type="caution">
    <text evidence="1">The sequence shown here is derived from an EMBL/GenBank/DDBJ whole genome shotgun (WGS) entry which is preliminary data.</text>
</comment>
<evidence type="ECO:0000313" key="1">
    <source>
        <dbReference type="EMBL" id="KAF2601906.1"/>
    </source>
</evidence>